<evidence type="ECO:0000256" key="2">
    <source>
        <dbReference type="SAM" id="Phobius"/>
    </source>
</evidence>
<dbReference type="RefSeq" id="WP_030328324.1">
    <property type="nucleotide sequence ID" value="NZ_JBEXXF010000030.1"/>
</dbReference>
<protein>
    <submittedName>
        <fullName evidence="3">Uncharacterized protein</fullName>
    </submittedName>
</protein>
<keyword evidence="4" id="KW-1185">Reference proteome</keyword>
<dbReference type="GeneID" id="95370330"/>
<feature type="compositionally biased region" description="Pro residues" evidence="1">
    <location>
        <begin position="318"/>
        <end position="328"/>
    </location>
</feature>
<feature type="transmembrane region" description="Helical" evidence="2">
    <location>
        <begin position="29"/>
        <end position="52"/>
    </location>
</feature>
<proteinExistence type="predicted"/>
<accession>A0ABW6VMA0</accession>
<dbReference type="EMBL" id="JBIAZM010000001">
    <property type="protein sequence ID" value="MFF5198758.1"/>
    <property type="molecule type" value="Genomic_DNA"/>
</dbReference>
<evidence type="ECO:0000313" key="3">
    <source>
        <dbReference type="EMBL" id="MFF5198758.1"/>
    </source>
</evidence>
<evidence type="ECO:0000256" key="1">
    <source>
        <dbReference type="SAM" id="MobiDB-lite"/>
    </source>
</evidence>
<keyword evidence="2" id="KW-1133">Transmembrane helix</keyword>
<name>A0ABW6VMA0_9ACTN</name>
<organism evidence="3 4">
    <name type="scientific">Micromonospora parva</name>
    <dbReference type="NCBI Taxonomy" id="1464048"/>
    <lineage>
        <taxon>Bacteria</taxon>
        <taxon>Bacillati</taxon>
        <taxon>Actinomycetota</taxon>
        <taxon>Actinomycetes</taxon>
        <taxon>Micromonosporales</taxon>
        <taxon>Micromonosporaceae</taxon>
        <taxon>Micromonospora</taxon>
    </lineage>
</organism>
<feature type="region of interest" description="Disordered" evidence="1">
    <location>
        <begin position="306"/>
        <end position="328"/>
    </location>
</feature>
<sequence length="328" mass="34685">MTQNHTTQNPTRQELVHKYFNLVPQKPSYVGALIALGGGGLLLVVGLLSLVGASADSGLAGLACLGCLGILGGGAAVVFGGIKLAGTYSAYNSAVAAAYPRATDSQMDGWLQEGENYAADAGRRRLNRHPGEVTLKWGENLLVFHGLPPEIPYQIARGADGVLRASLYKILVVYLSNYRLLTYESILDMRTGATVSDATKEYHLQSVDGLETASDRVNFFLPPANQAPPPGQPMPQNPTAIPIATATGSIVHVTGRQTLRLMVAGRPAIELVMGISATDQLHIEGVSGSTTEGMIHTLREYLRRHNGGISGQTSMPSSLPPLPPLGPE</sequence>
<keyword evidence="2" id="KW-0472">Membrane</keyword>
<dbReference type="Proteomes" id="UP001602287">
    <property type="component" value="Unassembled WGS sequence"/>
</dbReference>
<feature type="transmembrane region" description="Helical" evidence="2">
    <location>
        <begin position="59"/>
        <end position="82"/>
    </location>
</feature>
<gene>
    <name evidence="3" type="ORF">ACFY3B_04025</name>
</gene>
<reference evidence="3 4" key="1">
    <citation type="submission" date="2024-10" db="EMBL/GenBank/DDBJ databases">
        <title>The Natural Products Discovery Center: Release of the First 8490 Sequenced Strains for Exploring Actinobacteria Biosynthetic Diversity.</title>
        <authorList>
            <person name="Kalkreuter E."/>
            <person name="Kautsar S.A."/>
            <person name="Yang D."/>
            <person name="Bader C.D."/>
            <person name="Teijaro C.N."/>
            <person name="Fluegel L."/>
            <person name="Davis C.M."/>
            <person name="Simpson J.R."/>
            <person name="Lauterbach L."/>
            <person name="Steele A.D."/>
            <person name="Gui C."/>
            <person name="Meng S."/>
            <person name="Li G."/>
            <person name="Viehrig K."/>
            <person name="Ye F."/>
            <person name="Su P."/>
            <person name="Kiefer A.F."/>
            <person name="Nichols A."/>
            <person name="Cepeda A.J."/>
            <person name="Yan W."/>
            <person name="Fan B."/>
            <person name="Jiang Y."/>
            <person name="Adhikari A."/>
            <person name="Zheng C.-J."/>
            <person name="Schuster L."/>
            <person name="Cowan T.M."/>
            <person name="Smanski M.J."/>
            <person name="Chevrette M.G."/>
            <person name="De Carvalho L.P.S."/>
            <person name="Shen B."/>
        </authorList>
    </citation>
    <scope>NUCLEOTIDE SEQUENCE [LARGE SCALE GENOMIC DNA]</scope>
    <source>
        <strain evidence="3 4">NPDC000140</strain>
    </source>
</reference>
<evidence type="ECO:0000313" key="4">
    <source>
        <dbReference type="Proteomes" id="UP001602287"/>
    </source>
</evidence>
<keyword evidence="2" id="KW-0812">Transmembrane</keyword>
<comment type="caution">
    <text evidence="3">The sequence shown here is derived from an EMBL/GenBank/DDBJ whole genome shotgun (WGS) entry which is preliminary data.</text>
</comment>